<evidence type="ECO:0000313" key="2">
    <source>
        <dbReference type="Proteomes" id="UP000286268"/>
    </source>
</evidence>
<name>A0A410DV67_9CLOT</name>
<proteinExistence type="predicted"/>
<dbReference type="KEGG" id="cmah:C1I91_15635"/>
<dbReference type="EMBL" id="CP025746">
    <property type="protein sequence ID" value="QAA32955.1"/>
    <property type="molecule type" value="Genomic_DNA"/>
</dbReference>
<keyword evidence="2" id="KW-1185">Reference proteome</keyword>
<evidence type="ECO:0000313" key="1">
    <source>
        <dbReference type="EMBL" id="QAA32955.1"/>
    </source>
</evidence>
<dbReference type="AlphaFoldDB" id="A0A410DV67"/>
<dbReference type="Proteomes" id="UP000286268">
    <property type="component" value="Chromosome"/>
</dbReference>
<accession>A0A410DV67</accession>
<protein>
    <submittedName>
        <fullName evidence="1">Uncharacterized protein</fullName>
    </submittedName>
</protein>
<dbReference type="RefSeq" id="WP_128213688.1">
    <property type="nucleotide sequence ID" value="NZ_CP025746.1"/>
</dbReference>
<sequence length="122" mass="13962">MPGFAGPVIIQAWPIIYVMNKTDKLITDLYFTMDNYSKTDVKIKKVKVGATATTSIYNRGYLGTRNLYLYYTDKKGYRCQHTVYDSLQASYNGNILLTITDVNEDGILKFNVVIDYDPLKTH</sequence>
<organism evidence="1 2">
    <name type="scientific">Clostridium manihotivorum</name>
    <dbReference type="NCBI Taxonomy" id="2320868"/>
    <lineage>
        <taxon>Bacteria</taxon>
        <taxon>Bacillati</taxon>
        <taxon>Bacillota</taxon>
        <taxon>Clostridia</taxon>
        <taxon>Eubacteriales</taxon>
        <taxon>Clostridiaceae</taxon>
        <taxon>Clostridium</taxon>
    </lineage>
</organism>
<gene>
    <name evidence="1" type="ORF">C1I91_15635</name>
</gene>
<reference evidence="1 2" key="1">
    <citation type="submission" date="2018-01" db="EMBL/GenBank/DDBJ databases">
        <title>Genome Sequencing and Assembly of Anaerobacter polyendosporus strain CT4.</title>
        <authorList>
            <person name="Tachaapaikoon C."/>
            <person name="Sutheeworapong S."/>
            <person name="Jenjaroenpun P."/>
            <person name="Wongsurawat T."/>
            <person name="Nookeaw I."/>
            <person name="Cheawchanlertfa P."/>
            <person name="Kosugi A."/>
            <person name="Cheevadhanarak S."/>
            <person name="Ratanakhanokchai K."/>
        </authorList>
    </citation>
    <scope>NUCLEOTIDE SEQUENCE [LARGE SCALE GENOMIC DNA]</scope>
    <source>
        <strain evidence="1 2">CT4</strain>
    </source>
</reference>